<dbReference type="PANTHER" id="PTHR22967:SF105">
    <property type="entry name" value="CYCLIN-G-ASSOCIATED KINASE"/>
    <property type="match status" value="1"/>
</dbReference>
<accession>A0A814FG26</accession>
<keyword evidence="5" id="KW-1185">Reference proteome</keyword>
<dbReference type="PROSITE" id="PS51181">
    <property type="entry name" value="PPASE_TENSIN"/>
    <property type="match status" value="1"/>
</dbReference>
<sequence length="624" mass="70343">MTDFFKSAFGIFGNNQNAGPNSMPGPGSLNFSQSPTNDFVGQTIMVGNLRLKVTKLLAEGGYAIVYIVQDISSGQDYALKRIFSADEASNQAIKQEISYLKQLGNHPNVINFIAAACEESQGSRSKEYLILTELCKDQLIDHLRAGLTLPSGQAFNFEQVLQVFYQICRSVQYLHTQEIPIIHRDLKLENFLVSKNNEIKLCDFGSATTIVYEPDNSWSVNKRSLIEDEIAKQTTPMYRAPEMLDLYNNYRIDAQSDIWALGCVLYLLCFNKHPFEDGAKLRIINGKFQIPVTDREFLEFHDLIRLMLNTDPNSRPNINEILFHLENISQSKSIKLGDSLDFLRRTESLLHAPTVTPVQNTQPAAQPGNNWGTSLFKNSSILKTIKDASSKVMDSVQNSINRSDLDLSYMTSRLIVMSCPTEGLESAAFGNNIDLIKEALESRHGRNYRIYNLSNKIYRKEKFAQVIDLGSQLSVARAPPVSLMCKLAANVYKFLSENEKNVCVLNCNDGKVISAIAVCTIMMYFGLIRSVDSCLNFFHVKRDCSVQLSPCQYKYLIDTQKLFATARSEISRPFVTNSNECLLLNVTLVGCPLFNRARNGCTPFVEVYGKEKKIYTNIQDYDLL</sequence>
<feature type="domain" description="Phosphatase tensin-type" evidence="3">
    <location>
        <begin position="396"/>
        <end position="566"/>
    </location>
</feature>
<dbReference type="GO" id="GO:0005737">
    <property type="term" value="C:cytoplasm"/>
    <property type="evidence" value="ECO:0007669"/>
    <property type="project" value="TreeGrafter"/>
</dbReference>
<evidence type="ECO:0000313" key="4">
    <source>
        <dbReference type="EMBL" id="CAF0982373.1"/>
    </source>
</evidence>
<reference evidence="4" key="1">
    <citation type="submission" date="2021-02" db="EMBL/GenBank/DDBJ databases">
        <authorList>
            <person name="Nowell W R."/>
        </authorList>
    </citation>
    <scope>NUCLEOTIDE SEQUENCE</scope>
    <source>
        <strain evidence="4">Ploen Becks lab</strain>
    </source>
</reference>
<keyword evidence="1" id="KW-0547">Nucleotide-binding</keyword>
<evidence type="ECO:0000259" key="2">
    <source>
        <dbReference type="PROSITE" id="PS50011"/>
    </source>
</evidence>
<dbReference type="SUPFAM" id="SSF52799">
    <property type="entry name" value="(Phosphotyrosine protein) phosphatases II"/>
    <property type="match status" value="1"/>
</dbReference>
<dbReference type="InterPro" id="IPR029023">
    <property type="entry name" value="Tensin_phosphatase"/>
</dbReference>
<dbReference type="InterPro" id="IPR008271">
    <property type="entry name" value="Ser/Thr_kinase_AS"/>
</dbReference>
<dbReference type="GO" id="GO:2000369">
    <property type="term" value="P:regulation of clathrin-dependent endocytosis"/>
    <property type="evidence" value="ECO:0007669"/>
    <property type="project" value="TreeGrafter"/>
</dbReference>
<dbReference type="Pfam" id="PF00069">
    <property type="entry name" value="Pkinase"/>
    <property type="match status" value="1"/>
</dbReference>
<dbReference type="InterPro" id="IPR029021">
    <property type="entry name" value="Prot-tyrosine_phosphatase-like"/>
</dbReference>
<dbReference type="Gene3D" id="3.90.190.10">
    <property type="entry name" value="Protein tyrosine phosphatase superfamily"/>
    <property type="match status" value="1"/>
</dbReference>
<name>A0A814FG26_9BILA</name>
<dbReference type="Gene3D" id="2.60.40.1110">
    <property type="match status" value="1"/>
</dbReference>
<organism evidence="4 5">
    <name type="scientific">Brachionus calyciflorus</name>
    <dbReference type="NCBI Taxonomy" id="104777"/>
    <lineage>
        <taxon>Eukaryota</taxon>
        <taxon>Metazoa</taxon>
        <taxon>Spiralia</taxon>
        <taxon>Gnathifera</taxon>
        <taxon>Rotifera</taxon>
        <taxon>Eurotatoria</taxon>
        <taxon>Monogononta</taxon>
        <taxon>Pseudotrocha</taxon>
        <taxon>Ploima</taxon>
        <taxon>Brachionidae</taxon>
        <taxon>Brachionus</taxon>
    </lineage>
</organism>
<dbReference type="PANTHER" id="PTHR22967">
    <property type="entry name" value="SERINE/THREONINE PROTEIN KINASE"/>
    <property type="match status" value="1"/>
</dbReference>
<dbReference type="Proteomes" id="UP000663879">
    <property type="component" value="Unassembled WGS sequence"/>
</dbReference>
<dbReference type="Gene3D" id="1.10.510.10">
    <property type="entry name" value="Transferase(Phosphotransferase) domain 1"/>
    <property type="match status" value="1"/>
</dbReference>
<dbReference type="InterPro" id="IPR000719">
    <property type="entry name" value="Prot_kinase_dom"/>
</dbReference>
<evidence type="ECO:0000259" key="3">
    <source>
        <dbReference type="PROSITE" id="PS51181"/>
    </source>
</evidence>
<proteinExistence type="predicted"/>
<dbReference type="SUPFAM" id="SSF56112">
    <property type="entry name" value="Protein kinase-like (PK-like)"/>
    <property type="match status" value="1"/>
</dbReference>
<dbReference type="EMBL" id="CAJNOC010003435">
    <property type="protein sequence ID" value="CAF0982373.1"/>
    <property type="molecule type" value="Genomic_DNA"/>
</dbReference>
<dbReference type="GO" id="GO:0004674">
    <property type="term" value="F:protein serine/threonine kinase activity"/>
    <property type="evidence" value="ECO:0007669"/>
    <property type="project" value="TreeGrafter"/>
</dbReference>
<dbReference type="GO" id="GO:0035612">
    <property type="term" value="F:AP-2 adaptor complex binding"/>
    <property type="evidence" value="ECO:0007669"/>
    <property type="project" value="TreeGrafter"/>
</dbReference>
<dbReference type="AlphaFoldDB" id="A0A814FG26"/>
<dbReference type="InterPro" id="IPR011009">
    <property type="entry name" value="Kinase-like_dom_sf"/>
</dbReference>
<dbReference type="OrthoDB" id="1717591at2759"/>
<comment type="caution">
    <text evidence="4">The sequence shown here is derived from an EMBL/GenBank/DDBJ whole genome shotgun (WGS) entry which is preliminary data.</text>
</comment>
<dbReference type="GO" id="GO:0005524">
    <property type="term" value="F:ATP binding"/>
    <property type="evidence" value="ECO:0007669"/>
    <property type="project" value="InterPro"/>
</dbReference>
<dbReference type="SMART" id="SM00220">
    <property type="entry name" value="S_TKc"/>
    <property type="match status" value="1"/>
</dbReference>
<feature type="domain" description="Protein kinase" evidence="2">
    <location>
        <begin position="51"/>
        <end position="327"/>
    </location>
</feature>
<feature type="non-terminal residue" evidence="4">
    <location>
        <position position="1"/>
    </location>
</feature>
<dbReference type="PROSITE" id="PS50011">
    <property type="entry name" value="PROTEIN_KINASE_DOM"/>
    <property type="match status" value="1"/>
</dbReference>
<dbReference type="GO" id="GO:0045747">
    <property type="term" value="P:positive regulation of Notch signaling pathway"/>
    <property type="evidence" value="ECO:0007669"/>
    <property type="project" value="TreeGrafter"/>
</dbReference>
<dbReference type="PROSITE" id="PS00108">
    <property type="entry name" value="PROTEIN_KINASE_ST"/>
    <property type="match status" value="1"/>
</dbReference>
<evidence type="ECO:0000256" key="1">
    <source>
        <dbReference type="ARBA" id="ARBA00022741"/>
    </source>
</evidence>
<gene>
    <name evidence="4" type="ORF">OXX778_LOCUS15489</name>
</gene>
<evidence type="ECO:0000313" key="5">
    <source>
        <dbReference type="Proteomes" id="UP000663879"/>
    </source>
</evidence>
<protein>
    <submittedName>
        <fullName evidence="4">Uncharacterized protein</fullName>
    </submittedName>
</protein>